<keyword evidence="1" id="KW-0934">Plastid</keyword>
<dbReference type="AlphaFoldDB" id="A0A1Z1M3S6"/>
<evidence type="ECO:0000313" key="1">
    <source>
        <dbReference type="EMBL" id="ARW60572.1"/>
    </source>
</evidence>
<accession>A0A1Z1M3S6</accession>
<sequence length="483" mass="57761">MILFNLILVYKLVQNYSENRQLCQWDLRREYLDVKSEYLNKNSSLNNANKILLSKNQILNDKVYSNLFISEIDNNKFINRDLWRKLINKYIQETLFLSSSNTLSTSYVSKLRASGISVYKGNEYKNFLYRFNKDLVNGKINVTINNLDYLSTSISTIQKNIYLKYKWSKFLNFKNLFSFMYKKDRSNTIKRDISHLFNFSIPLFVIVNNHKEIVLSESSDQLSKGRAIFNFCSHFIKQNSNTRALYTGLLFINPQDALEYKQYIQSKYSRSTHLTHIQVIPANIYLYYKLMTTLSENIEFRLIPDLKEISNLIYKYKKYKNISFTSKQKYSHNSFQGQPLYFIKPLYVKKKYSQYTMKVDYLYNFEHNGNYSKHNAGFLNYNTLIGAWKKFKEEYKDYNFPSIPEVSVSNFETFIQNESFKKNYTDTIFLPSLQAYNFVKGYINTSYQHKQQFKSFVLNKSLYLKTFCFRIFWSLTSRQPINW</sequence>
<organism evidence="1">
    <name type="scientific">Polysiphonia sp</name>
    <dbReference type="NCBI Taxonomy" id="1967842"/>
    <lineage>
        <taxon>Eukaryota</taxon>
        <taxon>Rhodophyta</taxon>
        <taxon>Florideophyceae</taxon>
        <taxon>Rhodymeniophycidae</taxon>
        <taxon>Ceramiales</taxon>
        <taxon>Rhodomelaceae</taxon>
        <taxon>Polysiphonioideae</taxon>
        <taxon>Polysiphonia</taxon>
    </lineage>
</organism>
<reference evidence="1" key="1">
    <citation type="journal article" date="2017" name="J. Phycol.">
        <title>Analysis of chloroplast genomes and a supermatrix inform reclassification of the Rhodomelaceae (Rhodophyta).</title>
        <authorList>
            <person name="Diaz-Tapia P."/>
            <person name="Maggs C.A."/>
            <person name="West J.A."/>
            <person name="Verbruggen H."/>
        </authorList>
    </citation>
    <scope>NUCLEOTIDE SEQUENCE</scope>
    <source>
        <strain evidence="1">JH1432</strain>
    </source>
</reference>
<proteinExistence type="predicted"/>
<dbReference type="EMBL" id="MF101414">
    <property type="protein sequence ID" value="ARW60572.1"/>
    <property type="molecule type" value="Genomic_DNA"/>
</dbReference>
<geneLocation type="chloroplast" evidence="1"/>
<evidence type="ECO:0008006" key="2">
    <source>
        <dbReference type="Google" id="ProtNLM"/>
    </source>
</evidence>
<name>A0A1Z1M3S6_9FLOR</name>
<keyword evidence="1" id="KW-0150">Chloroplast</keyword>
<gene>
    <name evidence="1" type="primary">ycf80</name>
</gene>
<protein>
    <recommendedName>
        <fullName evidence="2">Ycf80</fullName>
    </recommendedName>
</protein>